<proteinExistence type="predicted"/>
<feature type="region of interest" description="Disordered" evidence="1">
    <location>
        <begin position="1"/>
        <end position="184"/>
    </location>
</feature>
<reference evidence="2" key="1">
    <citation type="submission" date="2022-08" db="EMBL/GenBank/DDBJ databases">
        <authorList>
            <consortium name="DOE Joint Genome Institute"/>
            <person name="Min B."/>
            <person name="Riley R."/>
            <person name="Sierra-Patev S."/>
            <person name="Naranjo-Ortiz M."/>
            <person name="Looney B."/>
            <person name="Konkel Z."/>
            <person name="Slot J.C."/>
            <person name="Sakamoto Y."/>
            <person name="Steenwyk J.L."/>
            <person name="Rokas A."/>
            <person name="Carro J."/>
            <person name="Camarero S."/>
            <person name="Ferreira P."/>
            <person name="Molpeceres G."/>
            <person name="Ruiz-Duenas F.J."/>
            <person name="Serrano A."/>
            <person name="Henrissat B."/>
            <person name="Drula E."/>
            <person name="Hughes K.W."/>
            <person name="Mata J.L."/>
            <person name="Ishikawa N.K."/>
            <person name="Vargas-Isla R."/>
            <person name="Ushijima S."/>
            <person name="Smith C.A."/>
            <person name="Ahrendt S."/>
            <person name="Andreopoulos W."/>
            <person name="He G."/>
            <person name="Labutti K."/>
            <person name="Lipzen A."/>
            <person name="Ng V."/>
            <person name="Sandor L."/>
            <person name="Barry K."/>
            <person name="Martinez A.T."/>
            <person name="Xiao Y."/>
            <person name="Gibbons J.G."/>
            <person name="Terashima K."/>
            <person name="Hibbett D.S."/>
            <person name="Grigoriev I.V."/>
        </authorList>
    </citation>
    <scope>NUCLEOTIDE SEQUENCE</scope>
    <source>
        <strain evidence="2">TFB10827</strain>
    </source>
</reference>
<feature type="compositionally biased region" description="Basic residues" evidence="1">
    <location>
        <begin position="165"/>
        <end position="174"/>
    </location>
</feature>
<protein>
    <recommendedName>
        <fullName evidence="4">Proteophosphoglycan ppg4</fullName>
    </recommendedName>
</protein>
<name>A0ABQ8QA80_9AGAR</name>
<accession>A0ABQ8QA80</accession>
<feature type="region of interest" description="Disordered" evidence="1">
    <location>
        <begin position="586"/>
        <end position="670"/>
    </location>
</feature>
<gene>
    <name evidence="2" type="ORF">F5050DRAFT_1827616</name>
</gene>
<feature type="compositionally biased region" description="Polar residues" evidence="1">
    <location>
        <begin position="702"/>
        <end position="715"/>
    </location>
</feature>
<feature type="compositionally biased region" description="Basic and acidic residues" evidence="1">
    <location>
        <begin position="652"/>
        <end position="663"/>
    </location>
</feature>
<feature type="region of interest" description="Disordered" evidence="1">
    <location>
        <begin position="213"/>
        <end position="290"/>
    </location>
</feature>
<comment type="caution">
    <text evidence="2">The sequence shown here is derived from an EMBL/GenBank/DDBJ whole genome shotgun (WGS) entry which is preliminary data.</text>
</comment>
<dbReference type="EMBL" id="MU790654">
    <property type="protein sequence ID" value="KAJ3995415.1"/>
    <property type="molecule type" value="Genomic_DNA"/>
</dbReference>
<dbReference type="Proteomes" id="UP001163828">
    <property type="component" value="Unassembled WGS sequence"/>
</dbReference>
<keyword evidence="3" id="KW-1185">Reference proteome</keyword>
<evidence type="ECO:0000313" key="2">
    <source>
        <dbReference type="EMBL" id="KAJ3995415.1"/>
    </source>
</evidence>
<organism evidence="2 3">
    <name type="scientific">Lentinula boryana</name>
    <dbReference type="NCBI Taxonomy" id="40481"/>
    <lineage>
        <taxon>Eukaryota</taxon>
        <taxon>Fungi</taxon>
        <taxon>Dikarya</taxon>
        <taxon>Basidiomycota</taxon>
        <taxon>Agaricomycotina</taxon>
        <taxon>Agaricomycetes</taxon>
        <taxon>Agaricomycetidae</taxon>
        <taxon>Agaricales</taxon>
        <taxon>Marasmiineae</taxon>
        <taxon>Omphalotaceae</taxon>
        <taxon>Lentinula</taxon>
    </lineage>
</organism>
<feature type="region of interest" description="Disordered" evidence="1">
    <location>
        <begin position="541"/>
        <end position="561"/>
    </location>
</feature>
<feature type="region of interest" description="Disordered" evidence="1">
    <location>
        <begin position="895"/>
        <end position="937"/>
    </location>
</feature>
<feature type="region of interest" description="Disordered" evidence="1">
    <location>
        <begin position="692"/>
        <end position="738"/>
    </location>
</feature>
<sequence length="1132" mass="122595">MDLAVGNGASGLQAEKALVVPQEVVMLSRDVGMKPAPQKRGRKPKNTNLKDKPKRKMRASDAFTVLQDSVDVASGTKASDQAGASGGPSQTESLPGNVGPKKRGRKPKGSTVYKSKISDPLPISQSAVAQENGRVVDAEEASSSGTFEVPPKANISSGDDGMKSTPKKRGRKPKQNTADQLLNQATISNPQLLLSPQEKHTFSFEAMGIALDKGTSFSDGKGEPAPKKRGRKSKANTTNRPPKQDKTDLYTASQSVNLKDERVSVSKDTIKQSQEQHPSDNGRSRLPTPGHPIWKPIPVSLPSCGIASSIAPNVNPRPRQWCSSKEELLAILPELGTTKLVDNRPAPVILVEGSGGMSISDSKLSNDRRTVINLCVERDFACVVSDLIETASSSSQLAVAETRPSVVPVAESQSINTVQHSEPRKGDFVLPPKPDYRDFAHPTISLPPEMVIASEKHEAIQKLRLEHTSFTRISTPHNEIEREKLVLSLRGDYGETLSISTSINTESSQVGRTKESTPPPAELTKTRTVFGQAQVQSAPVDNSIHPQHEHQSSSSGQINNPLALAPNLAGIDNSTQSDFLESSLGIKGEYGSTRPPLGAPERVTPGERKDNKVVMMGDSAGRKRRKSHKSTKGSVTLAKEQTSGPALRSRSRLLDCKGSETRNRPPSPRPVDLKIKLKIVIPSITRSTLHLDEPLSPLTPLSDDTSLAHENNQPVVGSEKMDDSLSSSSRAPPIEDSSPIKNWENVYMGTRKAGQKEVKSFPVASPPIPSTQDDLSVEGWNDTLYNHIKRTNVLKNLKFTKKKTMPQNDSSAEATEVVRSTSALSFTKEQIPRTNTVGGSQQIRINNVALLELGEIRESHLMPSAQATTAMPPTQPRWALNQSLIMQEHPQWLAAPRGRRDPDATAYNPAPIRLESGPYTPHFIPESPFPNRTADAYATPSSSSVSLSLSASPFSIHTSSTPFTSPASGYSGSLSSDLSHYMSPNRVANMHHAFSTPGLSKSVNASHESYTSLSDPTKELSTLIWPSYLFPCPDRNFPANALPLNETLPHKSSMTEKPFGVLREEYPSTSKAFGTHFVPTAPNFLSPPSTAVDQCCGVTVTKRIVPEELNCKGYAHRLSATVSQTVFIIGHW</sequence>
<feature type="compositionally biased region" description="Basic and acidic residues" evidence="1">
    <location>
        <begin position="258"/>
        <end position="270"/>
    </location>
</feature>
<evidence type="ECO:0000256" key="1">
    <source>
        <dbReference type="SAM" id="MobiDB-lite"/>
    </source>
</evidence>
<feature type="compositionally biased region" description="Polar residues" evidence="1">
    <location>
        <begin position="175"/>
        <end position="184"/>
    </location>
</feature>
<feature type="compositionally biased region" description="Basic residues" evidence="1">
    <location>
        <begin position="622"/>
        <end position="631"/>
    </location>
</feature>
<evidence type="ECO:0008006" key="4">
    <source>
        <dbReference type="Google" id="ProtNLM"/>
    </source>
</evidence>
<evidence type="ECO:0000313" key="3">
    <source>
        <dbReference type="Proteomes" id="UP001163828"/>
    </source>
</evidence>